<protein>
    <recommendedName>
        <fullName evidence="5">Exodeoxyribonuclease 7 large subunit</fullName>
        <ecNumber evidence="5">3.1.11.6</ecNumber>
    </recommendedName>
</protein>
<dbReference type="PANTHER" id="PTHR30008">
    <property type="entry name" value="EXODEOXYRIBONUCLEASE 7 LARGE SUBUNIT"/>
    <property type="match status" value="1"/>
</dbReference>
<sequence length="493" mass="56232">MNQEKKFFSLSTILNRVKTIVDDVIAGNAFWVRVEISQIKEDRRGHIYLDLVENKDGIVLAKCRATIWQKNAIDIKRRLAENAKEILKDGSEILCYCEIVFSAVYGLSINILEVDLSFSLGEVERIKQENLKKLKENGLLDLNARFHLPKVIQKIALISSERTAGHADFVNQLTKNEYGYVFHVTAIDCQVQGEFAYMSIIKALKTANNLECDAVVVIRGGGAALDLDVFNNYALAETIAKMNMPVLTGIGHETDSTVADFVANRFFKTPSAVAAFIVEKAYHFDVNISRTYDGIMQLYRQQVTMNRHFVDVTDKEIKSKSLAITRLKRGELHLVSNRLISEVKKRMAKEESFLEISKQAIVFRPKTILTKQNQVLKEKGRIISFLGEQMIDTQKQTLTVLQEKLGYHVNGFLRREKIRINALEEIPQLYDLETILKKGFSIVRLNGKTINYNTEMKEGDELEIMVFNKIYIITLGSIKEVVLWNNLLMKAQL</sequence>
<dbReference type="InterPro" id="IPR025824">
    <property type="entry name" value="OB-fold_nuc-bd_dom"/>
</dbReference>
<name>A0A1G8B6L9_9FLAO</name>
<keyword evidence="3 5" id="KW-0378">Hydrolase</keyword>
<gene>
    <name evidence="8" type="ORF">SAMN05421818_101194</name>
</gene>
<dbReference type="PANTHER" id="PTHR30008:SF0">
    <property type="entry name" value="EXODEOXYRIBONUCLEASE 7 LARGE SUBUNIT"/>
    <property type="match status" value="1"/>
</dbReference>
<evidence type="ECO:0000256" key="3">
    <source>
        <dbReference type="ARBA" id="ARBA00022801"/>
    </source>
</evidence>
<dbReference type="Pfam" id="PF13742">
    <property type="entry name" value="tRNA_anti_2"/>
    <property type="match status" value="1"/>
</dbReference>
<comment type="catalytic activity">
    <reaction evidence="5">
        <text>Exonucleolytic cleavage in either 5'- to 3'- or 3'- to 5'-direction to yield nucleoside 5'-phosphates.</text>
        <dbReference type="EC" id="3.1.11.6"/>
    </reaction>
</comment>
<dbReference type="GO" id="GO:0005737">
    <property type="term" value="C:cytoplasm"/>
    <property type="evidence" value="ECO:0007669"/>
    <property type="project" value="UniProtKB-SubCell"/>
</dbReference>
<evidence type="ECO:0000256" key="1">
    <source>
        <dbReference type="ARBA" id="ARBA00022490"/>
    </source>
</evidence>
<dbReference type="GO" id="GO:0009318">
    <property type="term" value="C:exodeoxyribonuclease VII complex"/>
    <property type="evidence" value="ECO:0007669"/>
    <property type="project" value="UniProtKB-UniRule"/>
</dbReference>
<dbReference type="Pfam" id="PF02601">
    <property type="entry name" value="Exonuc_VII_L"/>
    <property type="match status" value="1"/>
</dbReference>
<feature type="domain" description="OB-fold nucleic acid binding" evidence="7">
    <location>
        <begin position="8"/>
        <end position="114"/>
    </location>
</feature>
<dbReference type="RefSeq" id="WP_090404807.1">
    <property type="nucleotide sequence ID" value="NZ_FNDQ01000001.1"/>
</dbReference>
<keyword evidence="1" id="KW-0963">Cytoplasm</keyword>
<dbReference type="GO" id="GO:0008855">
    <property type="term" value="F:exodeoxyribonuclease VII activity"/>
    <property type="evidence" value="ECO:0007669"/>
    <property type="project" value="UniProtKB-UniRule"/>
</dbReference>
<keyword evidence="2 5" id="KW-0540">Nuclease</keyword>
<organism evidence="8 9">
    <name type="scientific">Myroides phaeus</name>
    <dbReference type="NCBI Taxonomy" id="702745"/>
    <lineage>
        <taxon>Bacteria</taxon>
        <taxon>Pseudomonadati</taxon>
        <taxon>Bacteroidota</taxon>
        <taxon>Flavobacteriia</taxon>
        <taxon>Flavobacteriales</taxon>
        <taxon>Flavobacteriaceae</taxon>
        <taxon>Myroides</taxon>
    </lineage>
</organism>
<accession>A0A1G8B6L9</accession>
<dbReference type="NCBIfam" id="TIGR00237">
    <property type="entry name" value="xseA"/>
    <property type="match status" value="1"/>
</dbReference>
<reference evidence="9" key="1">
    <citation type="submission" date="2016-10" db="EMBL/GenBank/DDBJ databases">
        <authorList>
            <person name="Varghese N."/>
            <person name="Submissions S."/>
        </authorList>
    </citation>
    <scope>NUCLEOTIDE SEQUENCE [LARGE SCALE GENOMIC DNA]</scope>
    <source>
        <strain evidence="9">DSM 23313</strain>
    </source>
</reference>
<dbReference type="STRING" id="702745.SAMN05421818_101194"/>
<proteinExistence type="inferred from homology"/>
<dbReference type="EMBL" id="FNDQ01000001">
    <property type="protein sequence ID" value="SDH28774.1"/>
    <property type="molecule type" value="Genomic_DNA"/>
</dbReference>
<feature type="domain" description="Exonuclease VII large subunit C-terminal" evidence="6">
    <location>
        <begin position="139"/>
        <end position="466"/>
    </location>
</feature>
<keyword evidence="9" id="KW-1185">Reference proteome</keyword>
<comment type="similarity">
    <text evidence="5">Belongs to the XseA family.</text>
</comment>
<evidence type="ECO:0000256" key="2">
    <source>
        <dbReference type="ARBA" id="ARBA00022722"/>
    </source>
</evidence>
<dbReference type="GO" id="GO:0006308">
    <property type="term" value="P:DNA catabolic process"/>
    <property type="evidence" value="ECO:0007669"/>
    <property type="project" value="UniProtKB-UniRule"/>
</dbReference>
<dbReference type="GO" id="GO:0003676">
    <property type="term" value="F:nucleic acid binding"/>
    <property type="evidence" value="ECO:0007669"/>
    <property type="project" value="InterPro"/>
</dbReference>
<evidence type="ECO:0000256" key="5">
    <source>
        <dbReference type="RuleBase" id="RU004355"/>
    </source>
</evidence>
<dbReference type="Proteomes" id="UP000243588">
    <property type="component" value="Unassembled WGS sequence"/>
</dbReference>
<dbReference type="EC" id="3.1.11.6" evidence="5"/>
<evidence type="ECO:0000313" key="8">
    <source>
        <dbReference type="EMBL" id="SDH28774.1"/>
    </source>
</evidence>
<evidence type="ECO:0000256" key="4">
    <source>
        <dbReference type="ARBA" id="ARBA00022839"/>
    </source>
</evidence>
<evidence type="ECO:0000259" key="7">
    <source>
        <dbReference type="Pfam" id="PF13742"/>
    </source>
</evidence>
<evidence type="ECO:0000259" key="6">
    <source>
        <dbReference type="Pfam" id="PF02601"/>
    </source>
</evidence>
<dbReference type="CDD" id="cd04489">
    <property type="entry name" value="ExoVII_LU_OBF"/>
    <property type="match status" value="1"/>
</dbReference>
<dbReference type="InterPro" id="IPR020579">
    <property type="entry name" value="Exonuc_VII_lsu_C"/>
</dbReference>
<comment type="subcellular location">
    <subcellularLocation>
        <location evidence="5">Cytoplasm</location>
    </subcellularLocation>
</comment>
<dbReference type="InterPro" id="IPR003753">
    <property type="entry name" value="Exonuc_VII_L"/>
</dbReference>
<dbReference type="AlphaFoldDB" id="A0A1G8B6L9"/>
<keyword evidence="4 5" id="KW-0269">Exonuclease</keyword>
<evidence type="ECO:0000313" key="9">
    <source>
        <dbReference type="Proteomes" id="UP000243588"/>
    </source>
</evidence>